<feature type="transmembrane region" description="Helical" evidence="1">
    <location>
        <begin position="20"/>
        <end position="44"/>
    </location>
</feature>
<reference evidence="3" key="1">
    <citation type="submission" date="2023-03" db="EMBL/GenBank/DDBJ databases">
        <title>Massive genome expansion in bonnet fungi (Mycena s.s.) driven by repeated elements and novel gene families across ecological guilds.</title>
        <authorList>
            <consortium name="Lawrence Berkeley National Laboratory"/>
            <person name="Harder C.B."/>
            <person name="Miyauchi S."/>
            <person name="Viragh M."/>
            <person name="Kuo A."/>
            <person name="Thoen E."/>
            <person name="Andreopoulos B."/>
            <person name="Lu D."/>
            <person name="Skrede I."/>
            <person name="Drula E."/>
            <person name="Henrissat B."/>
            <person name="Morin E."/>
            <person name="Kohler A."/>
            <person name="Barry K."/>
            <person name="LaButti K."/>
            <person name="Morin E."/>
            <person name="Salamov A."/>
            <person name="Lipzen A."/>
            <person name="Mereny Z."/>
            <person name="Hegedus B."/>
            <person name="Baldrian P."/>
            <person name="Stursova M."/>
            <person name="Weitz H."/>
            <person name="Taylor A."/>
            <person name="Grigoriev I.V."/>
            <person name="Nagy L.G."/>
            <person name="Martin F."/>
            <person name="Kauserud H."/>
        </authorList>
    </citation>
    <scope>NUCLEOTIDE SEQUENCE</scope>
    <source>
        <strain evidence="3">CBHHK002</strain>
    </source>
</reference>
<evidence type="ECO:0000256" key="1">
    <source>
        <dbReference type="SAM" id="Phobius"/>
    </source>
</evidence>
<feature type="transmembrane region" description="Helical" evidence="1">
    <location>
        <begin position="186"/>
        <end position="207"/>
    </location>
</feature>
<keyword evidence="4" id="KW-1185">Reference proteome</keyword>
<dbReference type="PANTHER" id="PTHR40465">
    <property type="entry name" value="CHROMOSOME 1, WHOLE GENOME SHOTGUN SEQUENCE"/>
    <property type="match status" value="1"/>
</dbReference>
<feature type="transmembrane region" description="Helical" evidence="1">
    <location>
        <begin position="56"/>
        <end position="77"/>
    </location>
</feature>
<organism evidence="3 4">
    <name type="scientific">Mycena albidolilacea</name>
    <dbReference type="NCBI Taxonomy" id="1033008"/>
    <lineage>
        <taxon>Eukaryota</taxon>
        <taxon>Fungi</taxon>
        <taxon>Dikarya</taxon>
        <taxon>Basidiomycota</taxon>
        <taxon>Agaricomycotina</taxon>
        <taxon>Agaricomycetes</taxon>
        <taxon>Agaricomycetidae</taxon>
        <taxon>Agaricales</taxon>
        <taxon>Marasmiineae</taxon>
        <taxon>Mycenaceae</taxon>
        <taxon>Mycena</taxon>
    </lineage>
</organism>
<dbReference type="Proteomes" id="UP001218218">
    <property type="component" value="Unassembled WGS sequence"/>
</dbReference>
<dbReference type="Pfam" id="PF20152">
    <property type="entry name" value="DUF6534"/>
    <property type="match status" value="1"/>
</dbReference>
<dbReference type="AlphaFoldDB" id="A0AAD7AN93"/>
<keyword evidence="1" id="KW-1133">Transmembrane helix</keyword>
<evidence type="ECO:0000313" key="4">
    <source>
        <dbReference type="Proteomes" id="UP001218218"/>
    </source>
</evidence>
<dbReference type="PANTHER" id="PTHR40465:SF1">
    <property type="entry name" value="DUF6534 DOMAIN-CONTAINING PROTEIN"/>
    <property type="match status" value="1"/>
</dbReference>
<feature type="transmembrane region" description="Helical" evidence="1">
    <location>
        <begin position="109"/>
        <end position="137"/>
    </location>
</feature>
<feature type="domain" description="DUF6534" evidence="2">
    <location>
        <begin position="126"/>
        <end position="212"/>
    </location>
</feature>
<feature type="transmembrane region" description="Helical" evidence="1">
    <location>
        <begin position="157"/>
        <end position="179"/>
    </location>
</feature>
<name>A0AAD7AN93_9AGAR</name>
<feature type="transmembrane region" description="Helical" evidence="1">
    <location>
        <begin position="83"/>
        <end position="102"/>
    </location>
</feature>
<evidence type="ECO:0000313" key="3">
    <source>
        <dbReference type="EMBL" id="KAJ7363808.1"/>
    </source>
</evidence>
<dbReference type="InterPro" id="IPR045339">
    <property type="entry name" value="DUF6534"/>
</dbReference>
<proteinExistence type="predicted"/>
<keyword evidence="1" id="KW-0472">Membrane</keyword>
<protein>
    <recommendedName>
        <fullName evidence="2">DUF6534 domain-containing protein</fullName>
    </recommendedName>
</protein>
<dbReference type="EMBL" id="JARIHO010000003">
    <property type="protein sequence ID" value="KAJ7363808.1"/>
    <property type="molecule type" value="Genomic_DNA"/>
</dbReference>
<accession>A0AAD7AN93</accession>
<comment type="caution">
    <text evidence="3">The sequence shown here is derived from an EMBL/GenBank/DDBJ whole genome shotgun (WGS) entry which is preliminary data.</text>
</comment>
<gene>
    <name evidence="3" type="ORF">DFH08DRAFT_920628</name>
</gene>
<keyword evidence="1" id="KW-0812">Transmembrane</keyword>
<sequence length="275" mass="29956">MSGVILSRASLIPLDNSLGAWLIGLVVSSVIFGVTCLQVYLYFTKHCVRDPVFLKTYVAFLFALDAFNLALIAHAFYFLTVEIAVGVLLATFVQLFYAFRIYTLSNKSLVLPVIIPEFAGSLAIKVACDVLIAGAMVHHLLRNKTGFHKTNNAINLLVAYSLRSGTLTMMFAICDLVAFTSLPSTLIYFPFFFILVRLYALSFMSILNSRDHVREQLLSTSHAMITIPSYTPDSSTLPADAETGITGADKGTGKFSGSIFSSTGKEGPGSHPNML</sequence>
<evidence type="ECO:0000259" key="2">
    <source>
        <dbReference type="Pfam" id="PF20152"/>
    </source>
</evidence>